<dbReference type="InterPro" id="IPR027417">
    <property type="entry name" value="P-loop_NTPase"/>
</dbReference>
<dbReference type="PROSITE" id="PS00211">
    <property type="entry name" value="ABC_TRANSPORTER_1"/>
    <property type="match status" value="1"/>
</dbReference>
<keyword evidence="6" id="KW-0378">Hydrolase</keyword>
<accession>A0A518EPC6</accession>
<keyword evidence="2" id="KW-0547">Nucleotide-binding</keyword>
<evidence type="ECO:0000256" key="4">
    <source>
        <dbReference type="SAM" id="MobiDB-lite"/>
    </source>
</evidence>
<dbReference type="Pfam" id="PF00005">
    <property type="entry name" value="ABC_tran"/>
    <property type="match status" value="1"/>
</dbReference>
<sequence>MGAPEILSSRGGSLPGFIHARELSIGYGKPLMENLDFTIGKGEVFLILGGSGTGKSTLLKTLFGRLAPLAGSVEIAGVGDPARLQGHRPRFGVSFQGGALFGSLTIAQNVALPLEQWTSLDARTIAGIVDGKLRLVGLEGAGDRLPSELSGGMQKRAGIARALALENDLLFLDEPSAGLDPITSSELDDLLIALNRSLGLTLVIVTHELESIFKIGTRAILLDRKTRGIVADGDPRVLRDESFDPRVRAFFHRESVSGRREAQTDSVQGELLSSTPRPQPAEEPFTKDLPPIVREDPFRGEYL</sequence>
<feature type="compositionally biased region" description="Basic and acidic residues" evidence="4">
    <location>
        <begin position="293"/>
        <end position="303"/>
    </location>
</feature>
<evidence type="ECO:0000313" key="6">
    <source>
        <dbReference type="EMBL" id="QDV05935.1"/>
    </source>
</evidence>
<feature type="compositionally biased region" description="Polar residues" evidence="4">
    <location>
        <begin position="264"/>
        <end position="276"/>
    </location>
</feature>
<reference evidence="6 7" key="1">
    <citation type="submission" date="2019-02" db="EMBL/GenBank/DDBJ databases">
        <title>Deep-cultivation of Planctomycetes and their phenomic and genomic characterization uncovers novel biology.</title>
        <authorList>
            <person name="Wiegand S."/>
            <person name="Jogler M."/>
            <person name="Boedeker C."/>
            <person name="Pinto D."/>
            <person name="Vollmers J."/>
            <person name="Rivas-Marin E."/>
            <person name="Kohn T."/>
            <person name="Peeters S.H."/>
            <person name="Heuer A."/>
            <person name="Rast P."/>
            <person name="Oberbeckmann S."/>
            <person name="Bunk B."/>
            <person name="Jeske O."/>
            <person name="Meyerdierks A."/>
            <person name="Storesund J.E."/>
            <person name="Kallscheuer N."/>
            <person name="Luecker S."/>
            <person name="Lage O.M."/>
            <person name="Pohl T."/>
            <person name="Merkel B.J."/>
            <person name="Hornburger P."/>
            <person name="Mueller R.-W."/>
            <person name="Bruemmer F."/>
            <person name="Labrenz M."/>
            <person name="Spormann A.M."/>
            <person name="Op den Camp H."/>
            <person name="Overmann J."/>
            <person name="Amann R."/>
            <person name="Jetten M.S.M."/>
            <person name="Mascher T."/>
            <person name="Medema M.H."/>
            <person name="Devos D.P."/>
            <person name="Kaster A.-K."/>
            <person name="Ovreas L."/>
            <person name="Rohde M."/>
            <person name="Galperin M.Y."/>
            <person name="Jogler C."/>
        </authorList>
    </citation>
    <scope>NUCLEOTIDE SEQUENCE [LARGE SCALE GENOMIC DNA]</scope>
    <source>
        <strain evidence="6 7">Poly30</strain>
    </source>
</reference>
<name>A0A518EPC6_9BACT</name>
<dbReference type="InterPro" id="IPR017871">
    <property type="entry name" value="ABC_transporter-like_CS"/>
</dbReference>
<dbReference type="EC" id="3.6.3.-" evidence="6"/>
<organism evidence="6 7">
    <name type="scientific">Saltatorellus ferox</name>
    <dbReference type="NCBI Taxonomy" id="2528018"/>
    <lineage>
        <taxon>Bacteria</taxon>
        <taxon>Pseudomonadati</taxon>
        <taxon>Planctomycetota</taxon>
        <taxon>Planctomycetia</taxon>
        <taxon>Planctomycetia incertae sedis</taxon>
        <taxon>Saltatorellus</taxon>
    </lineage>
</organism>
<protein>
    <submittedName>
        <fullName evidence="6">Putative phospholipid import ATP-binding protein MlaF</fullName>
        <ecNumber evidence="6">3.6.3.-</ecNumber>
    </submittedName>
</protein>
<keyword evidence="3 6" id="KW-0067">ATP-binding</keyword>
<dbReference type="GO" id="GO:0016887">
    <property type="term" value="F:ATP hydrolysis activity"/>
    <property type="evidence" value="ECO:0007669"/>
    <property type="project" value="InterPro"/>
</dbReference>
<dbReference type="PANTHER" id="PTHR43023:SF3">
    <property type="entry name" value="PROTEIN TRIGALACTOSYLDIACYLGLYCEROL 3, CHLOROPLASTIC"/>
    <property type="match status" value="1"/>
</dbReference>
<dbReference type="PANTHER" id="PTHR43023">
    <property type="entry name" value="PROTEIN TRIGALACTOSYLDIACYLGLYCEROL 3, CHLOROPLASTIC"/>
    <property type="match status" value="1"/>
</dbReference>
<dbReference type="EMBL" id="CP036434">
    <property type="protein sequence ID" value="QDV05935.1"/>
    <property type="molecule type" value="Genomic_DNA"/>
</dbReference>
<evidence type="ECO:0000259" key="5">
    <source>
        <dbReference type="PROSITE" id="PS50893"/>
    </source>
</evidence>
<feature type="region of interest" description="Disordered" evidence="4">
    <location>
        <begin position="259"/>
        <end position="303"/>
    </location>
</feature>
<dbReference type="InterPro" id="IPR003593">
    <property type="entry name" value="AAA+_ATPase"/>
</dbReference>
<feature type="domain" description="ABC transporter" evidence="5">
    <location>
        <begin position="1"/>
        <end position="249"/>
    </location>
</feature>
<dbReference type="Proteomes" id="UP000320390">
    <property type="component" value="Chromosome"/>
</dbReference>
<gene>
    <name evidence="6" type="primary">mlaF</name>
    <name evidence="6" type="ORF">Poly30_14380</name>
</gene>
<evidence type="ECO:0000256" key="1">
    <source>
        <dbReference type="ARBA" id="ARBA00022448"/>
    </source>
</evidence>
<dbReference type="SUPFAM" id="SSF52540">
    <property type="entry name" value="P-loop containing nucleoside triphosphate hydrolases"/>
    <property type="match status" value="1"/>
</dbReference>
<evidence type="ECO:0000313" key="7">
    <source>
        <dbReference type="Proteomes" id="UP000320390"/>
    </source>
</evidence>
<keyword evidence="7" id="KW-1185">Reference proteome</keyword>
<evidence type="ECO:0000256" key="2">
    <source>
        <dbReference type="ARBA" id="ARBA00022741"/>
    </source>
</evidence>
<dbReference type="RefSeq" id="WP_145195660.1">
    <property type="nucleotide sequence ID" value="NZ_CP036434.1"/>
</dbReference>
<dbReference type="OrthoDB" id="9772862at2"/>
<dbReference type="Gene3D" id="3.40.50.300">
    <property type="entry name" value="P-loop containing nucleotide triphosphate hydrolases"/>
    <property type="match status" value="1"/>
</dbReference>
<dbReference type="GO" id="GO:0005524">
    <property type="term" value="F:ATP binding"/>
    <property type="evidence" value="ECO:0007669"/>
    <property type="project" value="UniProtKB-KW"/>
</dbReference>
<proteinExistence type="predicted"/>
<dbReference type="AlphaFoldDB" id="A0A518EPC6"/>
<dbReference type="InterPro" id="IPR003439">
    <property type="entry name" value="ABC_transporter-like_ATP-bd"/>
</dbReference>
<dbReference type="PROSITE" id="PS50893">
    <property type="entry name" value="ABC_TRANSPORTER_2"/>
    <property type="match status" value="1"/>
</dbReference>
<evidence type="ECO:0000256" key="3">
    <source>
        <dbReference type="ARBA" id="ARBA00022840"/>
    </source>
</evidence>
<dbReference type="SMART" id="SM00382">
    <property type="entry name" value="AAA"/>
    <property type="match status" value="1"/>
</dbReference>
<keyword evidence="1" id="KW-0813">Transport</keyword>